<dbReference type="EMBL" id="JACIDX010000013">
    <property type="protein sequence ID" value="MBB3956445.1"/>
    <property type="molecule type" value="Genomic_DNA"/>
</dbReference>
<name>A0A7W6CJ90_9SPHN</name>
<dbReference type="PANTHER" id="PTHR38453">
    <property type="entry name" value="CYTOPLASMIC PROTEIN-RELATED"/>
    <property type="match status" value="1"/>
</dbReference>
<protein>
    <submittedName>
        <fullName evidence="1">Uncharacterized short protein YbdD (DUF466 family)</fullName>
    </submittedName>
</protein>
<keyword evidence="2" id="KW-1185">Reference proteome</keyword>
<accession>A0A7W6CJ90</accession>
<gene>
    <name evidence="1" type="ORF">GGR38_003408</name>
</gene>
<proteinExistence type="predicted"/>
<reference evidence="1 2" key="1">
    <citation type="submission" date="2020-08" db="EMBL/GenBank/DDBJ databases">
        <title>Genomic Encyclopedia of Type Strains, Phase IV (KMG-IV): sequencing the most valuable type-strain genomes for metagenomic binning, comparative biology and taxonomic classification.</title>
        <authorList>
            <person name="Goeker M."/>
        </authorList>
    </citation>
    <scope>NUCLEOTIDE SEQUENCE [LARGE SCALE GENOMIC DNA]</scope>
    <source>
        <strain evidence="1 2">DSM 27057</strain>
    </source>
</reference>
<dbReference type="Proteomes" id="UP000548867">
    <property type="component" value="Unassembled WGS sequence"/>
</dbReference>
<organism evidence="1 2">
    <name type="scientific">Novosphingobium sediminicola</name>
    <dbReference type="NCBI Taxonomy" id="563162"/>
    <lineage>
        <taxon>Bacteria</taxon>
        <taxon>Pseudomonadati</taxon>
        <taxon>Pseudomonadota</taxon>
        <taxon>Alphaproteobacteria</taxon>
        <taxon>Sphingomonadales</taxon>
        <taxon>Sphingomonadaceae</taxon>
        <taxon>Novosphingobium</taxon>
    </lineage>
</organism>
<dbReference type="InterPro" id="IPR007423">
    <property type="entry name" value="Sel_put"/>
</dbReference>
<dbReference type="Pfam" id="PF04328">
    <property type="entry name" value="Sel_put"/>
    <property type="match status" value="1"/>
</dbReference>
<comment type="caution">
    <text evidence="1">The sequence shown here is derived from an EMBL/GenBank/DDBJ whole genome shotgun (WGS) entry which is preliminary data.</text>
</comment>
<dbReference type="PANTHER" id="PTHR38453:SF1">
    <property type="entry name" value="CYTOPLASMIC PROTEIN"/>
    <property type="match status" value="1"/>
</dbReference>
<dbReference type="RefSeq" id="WP_183627313.1">
    <property type="nucleotide sequence ID" value="NZ_JACIDX010000013.1"/>
</dbReference>
<evidence type="ECO:0000313" key="1">
    <source>
        <dbReference type="EMBL" id="MBB3956445.1"/>
    </source>
</evidence>
<evidence type="ECO:0000313" key="2">
    <source>
        <dbReference type="Proteomes" id="UP000548867"/>
    </source>
</evidence>
<dbReference type="AlphaFoldDB" id="A0A7W6CJ90"/>
<sequence length="58" mass="6641">MSGFWRRLMGALVGMPDYDAYLAHHLAHHPERAAMTRKEFFRNRQEARYGKGGGGKCC</sequence>